<protein>
    <submittedName>
        <fullName evidence="2">Uncharacterized protein</fullName>
    </submittedName>
</protein>
<dbReference type="EMBL" id="GBRH01189137">
    <property type="protein sequence ID" value="JAE08759.1"/>
    <property type="molecule type" value="Transcribed_RNA"/>
</dbReference>
<evidence type="ECO:0000313" key="2">
    <source>
        <dbReference type="EMBL" id="JAE08759.1"/>
    </source>
</evidence>
<proteinExistence type="predicted"/>
<name>A0A0A9FC12_ARUDO</name>
<reference evidence="2" key="2">
    <citation type="journal article" date="2015" name="Data Brief">
        <title>Shoot transcriptome of the giant reed, Arundo donax.</title>
        <authorList>
            <person name="Barrero R.A."/>
            <person name="Guerrero F.D."/>
            <person name="Moolhuijzen P."/>
            <person name="Goolsby J.A."/>
            <person name="Tidwell J."/>
            <person name="Bellgard S.E."/>
            <person name="Bellgard M.I."/>
        </authorList>
    </citation>
    <scope>NUCLEOTIDE SEQUENCE</scope>
    <source>
        <tissue evidence="2">Shoot tissue taken approximately 20 cm above the soil surface</tissue>
    </source>
</reference>
<feature type="region of interest" description="Disordered" evidence="1">
    <location>
        <begin position="31"/>
        <end position="102"/>
    </location>
</feature>
<organism evidence="2">
    <name type="scientific">Arundo donax</name>
    <name type="common">Giant reed</name>
    <name type="synonym">Donax arundinaceus</name>
    <dbReference type="NCBI Taxonomy" id="35708"/>
    <lineage>
        <taxon>Eukaryota</taxon>
        <taxon>Viridiplantae</taxon>
        <taxon>Streptophyta</taxon>
        <taxon>Embryophyta</taxon>
        <taxon>Tracheophyta</taxon>
        <taxon>Spermatophyta</taxon>
        <taxon>Magnoliopsida</taxon>
        <taxon>Liliopsida</taxon>
        <taxon>Poales</taxon>
        <taxon>Poaceae</taxon>
        <taxon>PACMAD clade</taxon>
        <taxon>Arundinoideae</taxon>
        <taxon>Arundineae</taxon>
        <taxon>Arundo</taxon>
    </lineage>
</organism>
<reference evidence="2" key="1">
    <citation type="submission" date="2014-09" db="EMBL/GenBank/DDBJ databases">
        <authorList>
            <person name="Magalhaes I.L.F."/>
            <person name="Oliveira U."/>
            <person name="Santos F.R."/>
            <person name="Vidigal T.H.D.A."/>
            <person name="Brescovit A.D."/>
            <person name="Santos A.J."/>
        </authorList>
    </citation>
    <scope>NUCLEOTIDE SEQUENCE</scope>
    <source>
        <tissue evidence="2">Shoot tissue taken approximately 20 cm above the soil surface</tissue>
    </source>
</reference>
<dbReference type="AlphaFoldDB" id="A0A0A9FC12"/>
<evidence type="ECO:0000256" key="1">
    <source>
        <dbReference type="SAM" id="MobiDB-lite"/>
    </source>
</evidence>
<sequence length="102" mass="11000">MAQPSKILTATRSQAAEGLQRIPCASHREEAAASRWEVQDSSGRRTWRRRRPTTARFGGGWRRHRARPLSTASGRGRRLIGEVSRGGATSPAAARPVGLAGG</sequence>
<accession>A0A0A9FC12</accession>